<dbReference type="Gene3D" id="3.30.1360.120">
    <property type="entry name" value="Probable tRNA modification gtpase trme, domain 1"/>
    <property type="match status" value="2"/>
</dbReference>
<dbReference type="eggNOG" id="KOG2929">
    <property type="taxonomic scope" value="Eukaryota"/>
</dbReference>
<dbReference type="PANTHER" id="PTHR22602:SF0">
    <property type="entry name" value="TRANSFERASE CAF17, MITOCHONDRIAL-RELATED"/>
    <property type="match status" value="1"/>
</dbReference>
<name>A0A177W7V2_BATDL</name>
<feature type="non-terminal residue" evidence="6">
    <location>
        <position position="1"/>
    </location>
</feature>
<dbReference type="InterPro" id="IPR045179">
    <property type="entry name" value="YgfZ/GcvT"/>
</dbReference>
<dbReference type="AlphaFoldDB" id="A0A177W7V2"/>
<dbReference type="NCBIfam" id="TIGR03317">
    <property type="entry name" value="ygfZ_signature"/>
    <property type="match status" value="1"/>
</dbReference>
<accession>A0A177W7V2</accession>
<dbReference type="SUPFAM" id="SSF103025">
    <property type="entry name" value="Folate-binding domain"/>
    <property type="match status" value="1"/>
</dbReference>
<evidence type="ECO:0000259" key="5">
    <source>
        <dbReference type="Pfam" id="PF25455"/>
    </source>
</evidence>
<evidence type="ECO:0000256" key="4">
    <source>
        <dbReference type="ARBA" id="ARBA00093447"/>
    </source>
</evidence>
<dbReference type="OrthoDB" id="191995at2759"/>
<gene>
    <name evidence="6" type="ORF">BDEG_20349</name>
</gene>
<dbReference type="GO" id="GO:0005759">
    <property type="term" value="C:mitochondrial matrix"/>
    <property type="evidence" value="ECO:0007669"/>
    <property type="project" value="TreeGrafter"/>
</dbReference>
<dbReference type="InterPro" id="IPR057460">
    <property type="entry name" value="CAF17_C"/>
</dbReference>
<feature type="domain" description="CAF17 C-terminal" evidence="5">
    <location>
        <begin position="297"/>
        <end position="412"/>
    </location>
</feature>
<comment type="subcellular location">
    <subcellularLocation>
        <location evidence="1">Mitochondrion</location>
    </subcellularLocation>
</comment>
<keyword evidence="3" id="KW-0496">Mitochondrion</keyword>
<evidence type="ECO:0000256" key="1">
    <source>
        <dbReference type="ARBA" id="ARBA00004173"/>
    </source>
</evidence>
<dbReference type="Pfam" id="PF25455">
    <property type="entry name" value="Beta-barrel_CAF17_C"/>
    <property type="match status" value="1"/>
</dbReference>
<keyword evidence="2" id="KW-0809">Transit peptide</keyword>
<sequence>MKLNCIRQASVSGASRPFYRYALATSIHFKTGVSNVSFAQTGTAFTRLCLAMFTANQQGFHSCSTNQLNSSTKPSSECHYALLKNRMVLRLEGSDAAIFLQGLVTNHITDSMPENSLKLAAFLNAQGRVLMDAFIYREPKNPESTGPSFLVECADTVIPLLEKHLQRYKLRKQVKITNISDSVDVWQIWGSLDRDQLKNSDGGMWCADPRNADMGMRGIALKTCQTLLPDQMKKVPFTDYVARRICLGIPEGPTDFFYEKSLPLESNLELIQGVDFQKGCYLGQELTIRTYHTGFTRKRIVPVQLYNEHDPVPKSLSLDTSITMEHPPSQSDIKLGDLTSEETTLTRSKGVVGKYCGGLHNIGLALVRLESVVRPLENQSMPGSSDLSSNEIKPLILANGMRARAFAPLWWPSIART</sequence>
<dbReference type="PANTHER" id="PTHR22602">
    <property type="entry name" value="TRANSFERASE CAF17, MITOCHONDRIAL-RELATED"/>
    <property type="match status" value="1"/>
</dbReference>
<dbReference type="InterPro" id="IPR027266">
    <property type="entry name" value="TrmE/GcvT-like"/>
</dbReference>
<evidence type="ECO:0000256" key="2">
    <source>
        <dbReference type="ARBA" id="ARBA00022946"/>
    </source>
</evidence>
<protein>
    <recommendedName>
        <fullName evidence="5">CAF17 C-terminal domain-containing protein</fullName>
    </recommendedName>
</protein>
<dbReference type="Proteomes" id="UP000077115">
    <property type="component" value="Unassembled WGS sequence"/>
</dbReference>
<reference evidence="6 7" key="1">
    <citation type="submission" date="2006-10" db="EMBL/GenBank/DDBJ databases">
        <title>The Genome Sequence of Batrachochytrium dendrobatidis JEL423.</title>
        <authorList>
            <consortium name="The Broad Institute Genome Sequencing Platform"/>
            <person name="Birren B."/>
            <person name="Lander E."/>
            <person name="Galagan J."/>
            <person name="Cuomo C."/>
            <person name="Devon K."/>
            <person name="Jaffe D."/>
            <person name="Butler J."/>
            <person name="Alvarez P."/>
            <person name="Gnerre S."/>
            <person name="Grabherr M."/>
            <person name="Kleber M."/>
            <person name="Mauceli E."/>
            <person name="Brockman W."/>
            <person name="Young S."/>
            <person name="LaButti K."/>
            <person name="Sykes S."/>
            <person name="DeCaprio D."/>
            <person name="Crawford M."/>
            <person name="Koehrsen M."/>
            <person name="Engels R."/>
            <person name="Montgomery P."/>
            <person name="Pearson M."/>
            <person name="Howarth C."/>
            <person name="Larson L."/>
            <person name="White J."/>
            <person name="O'Leary S."/>
            <person name="Kodira C."/>
            <person name="Zeng Q."/>
            <person name="Yandava C."/>
            <person name="Alvarado L."/>
            <person name="Longcore J."/>
            <person name="James T."/>
        </authorList>
    </citation>
    <scope>NUCLEOTIDE SEQUENCE [LARGE SCALE GENOMIC DNA]</scope>
    <source>
        <strain evidence="6 7">JEL423</strain>
    </source>
</reference>
<dbReference type="VEuPathDB" id="FungiDB:BDEG_20349"/>
<dbReference type="FunFam" id="3.30.1360.120:FF:000049">
    <property type="entry name" value="Putative transferase CAF17, mitochondrial"/>
    <property type="match status" value="1"/>
</dbReference>
<dbReference type="EMBL" id="DS022300">
    <property type="protein sequence ID" value="OAJ36143.1"/>
    <property type="molecule type" value="Genomic_DNA"/>
</dbReference>
<proteinExistence type="inferred from homology"/>
<comment type="similarity">
    <text evidence="4">Belongs to the GcvT family. CAF17/IBA57 subfamily.</text>
</comment>
<evidence type="ECO:0000313" key="7">
    <source>
        <dbReference type="Proteomes" id="UP000077115"/>
    </source>
</evidence>
<evidence type="ECO:0000256" key="3">
    <source>
        <dbReference type="ARBA" id="ARBA00023128"/>
    </source>
</evidence>
<dbReference type="InterPro" id="IPR017703">
    <property type="entry name" value="YgfZ/GCV_T_CS"/>
</dbReference>
<dbReference type="GO" id="GO:0016226">
    <property type="term" value="P:iron-sulfur cluster assembly"/>
    <property type="evidence" value="ECO:0007669"/>
    <property type="project" value="TreeGrafter"/>
</dbReference>
<organism evidence="6 7">
    <name type="scientific">Batrachochytrium dendrobatidis (strain JEL423)</name>
    <dbReference type="NCBI Taxonomy" id="403673"/>
    <lineage>
        <taxon>Eukaryota</taxon>
        <taxon>Fungi</taxon>
        <taxon>Fungi incertae sedis</taxon>
        <taxon>Chytridiomycota</taxon>
        <taxon>Chytridiomycota incertae sedis</taxon>
        <taxon>Chytridiomycetes</taxon>
        <taxon>Rhizophydiales</taxon>
        <taxon>Rhizophydiales incertae sedis</taxon>
        <taxon>Batrachochytrium</taxon>
    </lineage>
</organism>
<evidence type="ECO:0000313" key="6">
    <source>
        <dbReference type="EMBL" id="OAJ36143.1"/>
    </source>
</evidence>
<reference evidence="6 7" key="2">
    <citation type="submission" date="2016-05" db="EMBL/GenBank/DDBJ databases">
        <title>Lineage-specific infection strategies underlie the spectrum of fungal disease in amphibians.</title>
        <authorList>
            <person name="Cuomo C.A."/>
            <person name="Farrer R.A."/>
            <person name="James T."/>
            <person name="Longcore J."/>
            <person name="Birren B."/>
        </authorList>
    </citation>
    <scope>NUCLEOTIDE SEQUENCE [LARGE SCALE GENOMIC DNA]</scope>
    <source>
        <strain evidence="6 7">JEL423</strain>
    </source>
</reference>